<comment type="subcellular location">
    <subcellularLocation>
        <location evidence="1">Plastid</location>
    </subcellularLocation>
</comment>
<dbReference type="GO" id="GO:0009536">
    <property type="term" value="C:plastid"/>
    <property type="evidence" value="ECO:0007669"/>
    <property type="project" value="UniProtKB-SubCell"/>
</dbReference>
<sequence>MSHFSKIKTSIHNIEILQKTINDLGFECTYGKLLIKDSYGNLQSINLLVQDNCKDILGFSWDNNQYNIVADIELWNQKMSFNVFVDKILQQYALNSVLNESLKAGFQQVKKQNQQDGSIKIIMQRWS</sequence>
<dbReference type="GeneID" id="29074509"/>
<proteinExistence type="inferred from homology"/>
<evidence type="ECO:0000256" key="4">
    <source>
        <dbReference type="ARBA" id="ARBA00022640"/>
    </source>
</evidence>
<dbReference type="Pfam" id="PF06868">
    <property type="entry name" value="DUF1257"/>
    <property type="match status" value="1"/>
</dbReference>
<evidence type="ECO:0000256" key="1">
    <source>
        <dbReference type="ARBA" id="ARBA00004474"/>
    </source>
</evidence>
<name>A0A1C9CHS7_PLOCA</name>
<dbReference type="PANTHER" id="PTHR39638:SF2">
    <property type="entry name" value="YCF35"/>
    <property type="match status" value="1"/>
</dbReference>
<dbReference type="PANTHER" id="PTHR39638">
    <property type="entry name" value="YCF35"/>
    <property type="match status" value="1"/>
</dbReference>
<reference evidence="5" key="1">
    <citation type="journal article" date="2016" name="BMC Biol.">
        <title>Parallel evolution of highly conserved plastid genome architecture in red seaweeds and seed plants.</title>
        <authorList>
            <person name="Lee J."/>
            <person name="Cho C.H."/>
            <person name="Park S.I."/>
            <person name="Choi J.W."/>
            <person name="Song H.S."/>
            <person name="West J.A."/>
            <person name="Bhattacharya D."/>
            <person name="Yoon H.S."/>
        </authorList>
    </citation>
    <scope>NUCLEOTIDE SEQUENCE</scope>
</reference>
<protein>
    <recommendedName>
        <fullName evidence="3">Uncharacterized protein ycf35</fullName>
    </recommendedName>
</protein>
<dbReference type="AlphaFoldDB" id="A0A1C9CHS7"/>
<geneLocation type="plastid" evidence="5"/>
<organism evidence="5">
    <name type="scientific">Plocamium cartilagineum</name>
    <name type="common">Red comb weed</name>
    <name type="synonym">Gelidium cartilagineum</name>
    <dbReference type="NCBI Taxonomy" id="31452"/>
    <lineage>
        <taxon>Eukaryota</taxon>
        <taxon>Rhodophyta</taxon>
        <taxon>Florideophyceae</taxon>
        <taxon>Rhodymeniophycidae</taxon>
        <taxon>Plocamiales</taxon>
        <taxon>Plocamiaceae</taxon>
        <taxon>Plocamium</taxon>
    </lineage>
</organism>
<keyword evidence="4 5" id="KW-0934">Plastid</keyword>
<dbReference type="RefSeq" id="YP_009298006.1">
    <property type="nucleotide sequence ID" value="NC_031179.1"/>
</dbReference>
<gene>
    <name evidence="5" type="primary">ycf35</name>
    <name evidence="5" type="ORF">Plocam_108</name>
</gene>
<accession>A0A1C9CHS7</accession>
<evidence type="ECO:0000313" key="5">
    <source>
        <dbReference type="EMBL" id="AOM67944.1"/>
    </source>
</evidence>
<comment type="similarity">
    <text evidence="2">Belongs to the ycf35 family.</text>
</comment>
<dbReference type="InterPro" id="IPR009666">
    <property type="entry name" value="Uncharacterised_Ycf35"/>
</dbReference>
<evidence type="ECO:0000256" key="3">
    <source>
        <dbReference type="ARBA" id="ARBA00021585"/>
    </source>
</evidence>
<evidence type="ECO:0000256" key="2">
    <source>
        <dbReference type="ARBA" id="ARBA00009068"/>
    </source>
</evidence>
<dbReference type="EMBL" id="KX284727">
    <property type="protein sequence ID" value="AOM67944.1"/>
    <property type="molecule type" value="Genomic_DNA"/>
</dbReference>